<protein>
    <submittedName>
        <fullName evidence="12">Protein GPR107</fullName>
    </submittedName>
</protein>
<evidence type="ECO:0000256" key="2">
    <source>
        <dbReference type="ARBA" id="ARBA00022692"/>
    </source>
</evidence>
<evidence type="ECO:0000256" key="4">
    <source>
        <dbReference type="ARBA" id="ARBA00022989"/>
    </source>
</evidence>
<feature type="region of interest" description="Disordered" evidence="6">
    <location>
        <begin position="513"/>
        <end position="546"/>
    </location>
</feature>
<feature type="transmembrane region" description="Helical" evidence="7">
    <location>
        <begin position="353"/>
        <end position="375"/>
    </location>
</feature>
<evidence type="ECO:0000259" key="9">
    <source>
        <dbReference type="Pfam" id="PF06814"/>
    </source>
</evidence>
<keyword evidence="11" id="KW-1185">Reference proteome</keyword>
<organism evidence="11 12">
    <name type="scientific">Toxocara canis</name>
    <name type="common">Canine roundworm</name>
    <dbReference type="NCBI Taxonomy" id="6265"/>
    <lineage>
        <taxon>Eukaryota</taxon>
        <taxon>Metazoa</taxon>
        <taxon>Ecdysozoa</taxon>
        <taxon>Nematoda</taxon>
        <taxon>Chromadorea</taxon>
        <taxon>Rhabditida</taxon>
        <taxon>Spirurina</taxon>
        <taxon>Ascaridomorpha</taxon>
        <taxon>Ascaridoidea</taxon>
        <taxon>Toxocaridae</taxon>
        <taxon>Toxocara</taxon>
    </lineage>
</organism>
<evidence type="ECO:0000256" key="7">
    <source>
        <dbReference type="SAM" id="Phobius"/>
    </source>
</evidence>
<feature type="chain" id="PRO_5044552821" evidence="8">
    <location>
        <begin position="18"/>
        <end position="546"/>
    </location>
</feature>
<dbReference type="PANTHER" id="PTHR21229:SF2">
    <property type="entry name" value="RE59932P"/>
    <property type="match status" value="1"/>
</dbReference>
<keyword evidence="5 7" id="KW-0472">Membrane</keyword>
<evidence type="ECO:0000256" key="8">
    <source>
        <dbReference type="SAM" id="SignalP"/>
    </source>
</evidence>
<name>A0A183TV00_TOXCA</name>
<feature type="transmembrane region" description="Helical" evidence="7">
    <location>
        <begin position="403"/>
        <end position="425"/>
    </location>
</feature>
<feature type="signal peptide" evidence="8">
    <location>
        <begin position="1"/>
        <end position="17"/>
    </location>
</feature>
<dbReference type="GO" id="GO:0005794">
    <property type="term" value="C:Golgi apparatus"/>
    <property type="evidence" value="ECO:0007669"/>
    <property type="project" value="TreeGrafter"/>
</dbReference>
<evidence type="ECO:0000256" key="3">
    <source>
        <dbReference type="ARBA" id="ARBA00022729"/>
    </source>
</evidence>
<feature type="transmembrane region" description="Helical" evidence="7">
    <location>
        <begin position="250"/>
        <end position="273"/>
    </location>
</feature>
<proteinExistence type="predicted"/>
<sequence>MLGVLHFLTLLFPFIYCKIHHLALTDDSRRNILLTSFGYDTNGVFELLLHNFTVPEEVVSPDVTRELRNTDRFGVIGFTLSRGKVIVDGMRSKPHVCQLAQQDQGFNDQFFQPSFYLSFCSSDGLFGKLHNMFFPAVGTGKPYVDYVPLLLLNGHYSTSMAIRFTEKQRGRYHFVYHNCFNYRAHGYSNRVAVDFTVDITERNVNSYLSAGDIAKPKLFLYMSAMFAFAAFLWIYNLCKSDPSIVYRVHHLMTALVILKSLSLFFHGINFYFVSVYGHQREVWAVFFYITHLLKGALLFGTIILIGTGYTFFKNFLTDRDRKLFMFVLPLQVVDNIAMIIIEESEFGEQSYQFWLQIFILFDIVCCMAILLPIIWSMRHLQEGARSDGKAAFNLEKLRLFRHFYLIIISYIYLTRVIKFLVEFMVPFNYDWVTDAVVELSTLFFFVIAGHKFRPQEKNPYLRLSQEDDAEAGIEKSVVYFRLTQSGIYANANISRVKRVVVRDDTLDEIPGVLGGAGAGELSEDSDPEDIFGNSDTRPLVTKTSPV</sequence>
<keyword evidence="3 8" id="KW-0732">Signal</keyword>
<feature type="transmembrane region" description="Helical" evidence="7">
    <location>
        <begin position="323"/>
        <end position="341"/>
    </location>
</feature>
<dbReference type="InterPro" id="IPR009637">
    <property type="entry name" value="GPR107/GPR108-like"/>
</dbReference>
<feature type="transmembrane region" description="Helical" evidence="7">
    <location>
        <begin position="218"/>
        <end position="238"/>
    </location>
</feature>
<dbReference type="WBParaSite" id="TCNE_0000006901-mRNA-1">
    <property type="protein sequence ID" value="TCNE_0000006901-mRNA-1"/>
    <property type="gene ID" value="TCNE_0000006901"/>
</dbReference>
<reference evidence="10 11" key="2">
    <citation type="submission" date="2018-11" db="EMBL/GenBank/DDBJ databases">
        <authorList>
            <consortium name="Pathogen Informatics"/>
        </authorList>
    </citation>
    <scope>NUCLEOTIDE SEQUENCE [LARGE SCALE GENOMIC DNA]</scope>
</reference>
<gene>
    <name evidence="10" type="ORF">TCNE_LOCUS70</name>
</gene>
<evidence type="ECO:0000256" key="6">
    <source>
        <dbReference type="SAM" id="MobiDB-lite"/>
    </source>
</evidence>
<reference evidence="12" key="1">
    <citation type="submission" date="2016-06" db="UniProtKB">
        <authorList>
            <consortium name="WormBaseParasite"/>
        </authorList>
    </citation>
    <scope>IDENTIFICATION</scope>
</reference>
<keyword evidence="4 7" id="KW-1133">Transmembrane helix</keyword>
<feature type="compositionally biased region" description="Polar residues" evidence="6">
    <location>
        <begin position="533"/>
        <end position="546"/>
    </location>
</feature>
<feature type="transmembrane region" description="Helical" evidence="7">
    <location>
        <begin position="285"/>
        <end position="311"/>
    </location>
</feature>
<accession>A0A183TV00</accession>
<dbReference type="EMBL" id="UYWY01000022">
    <property type="protein sequence ID" value="VDM23551.1"/>
    <property type="molecule type" value="Genomic_DNA"/>
</dbReference>
<dbReference type="GO" id="GO:0016020">
    <property type="term" value="C:membrane"/>
    <property type="evidence" value="ECO:0007669"/>
    <property type="project" value="UniProtKB-SubCell"/>
</dbReference>
<comment type="subcellular location">
    <subcellularLocation>
        <location evidence="1">Membrane</location>
        <topology evidence="1">Multi-pass membrane protein</topology>
    </subcellularLocation>
</comment>
<dbReference type="Proteomes" id="UP000050794">
    <property type="component" value="Unassembled WGS sequence"/>
</dbReference>
<dbReference type="InterPro" id="IPR053937">
    <property type="entry name" value="GOST_TM"/>
</dbReference>
<dbReference type="PANTHER" id="PTHR21229">
    <property type="entry name" value="LUNG SEVEN TRANSMEMBRANE RECEPTOR"/>
    <property type="match status" value="1"/>
</dbReference>
<dbReference type="AlphaFoldDB" id="A0A183TV00"/>
<evidence type="ECO:0000313" key="12">
    <source>
        <dbReference type="WBParaSite" id="TCNE_0000006901-mRNA-1"/>
    </source>
</evidence>
<dbReference type="Pfam" id="PF06814">
    <property type="entry name" value="GOST_TM"/>
    <property type="match status" value="1"/>
</dbReference>
<feature type="domain" description="GOST seven transmembrane" evidence="9">
    <location>
        <begin position="216"/>
        <end position="459"/>
    </location>
</feature>
<evidence type="ECO:0000256" key="5">
    <source>
        <dbReference type="ARBA" id="ARBA00023136"/>
    </source>
</evidence>
<feature type="transmembrane region" description="Helical" evidence="7">
    <location>
        <begin position="431"/>
        <end position="449"/>
    </location>
</feature>
<keyword evidence="2 7" id="KW-0812">Transmembrane</keyword>
<evidence type="ECO:0000313" key="10">
    <source>
        <dbReference type="EMBL" id="VDM23551.1"/>
    </source>
</evidence>
<evidence type="ECO:0000313" key="11">
    <source>
        <dbReference type="Proteomes" id="UP000050794"/>
    </source>
</evidence>
<evidence type="ECO:0000256" key="1">
    <source>
        <dbReference type="ARBA" id="ARBA00004141"/>
    </source>
</evidence>